<accession>A0ACC0CPH3</accession>
<comment type="caution">
    <text evidence="1">The sequence shown here is derived from an EMBL/GenBank/DDBJ whole genome shotgun (WGS) entry which is preliminary data.</text>
</comment>
<protein>
    <submittedName>
        <fullName evidence="1">Uncharacterized protein</fullName>
    </submittedName>
</protein>
<gene>
    <name evidence="1" type="ORF">F4821DRAFT_247189</name>
</gene>
<reference evidence="1 2" key="1">
    <citation type="journal article" date="2022" name="New Phytol.">
        <title>Ecological generalism drives hyperdiversity of secondary metabolite gene clusters in xylarialean endophytes.</title>
        <authorList>
            <person name="Franco M.E.E."/>
            <person name="Wisecaver J.H."/>
            <person name="Arnold A.E."/>
            <person name="Ju Y.M."/>
            <person name="Slot J.C."/>
            <person name="Ahrendt S."/>
            <person name="Moore L.P."/>
            <person name="Eastman K.E."/>
            <person name="Scott K."/>
            <person name="Konkel Z."/>
            <person name="Mondo S.J."/>
            <person name="Kuo A."/>
            <person name="Hayes R.D."/>
            <person name="Haridas S."/>
            <person name="Andreopoulos B."/>
            <person name="Riley R."/>
            <person name="LaButti K."/>
            <person name="Pangilinan J."/>
            <person name="Lipzen A."/>
            <person name="Amirebrahimi M."/>
            <person name="Yan J."/>
            <person name="Adam C."/>
            <person name="Keymanesh K."/>
            <person name="Ng V."/>
            <person name="Louie K."/>
            <person name="Northen T."/>
            <person name="Drula E."/>
            <person name="Henrissat B."/>
            <person name="Hsieh H.M."/>
            <person name="Youens-Clark K."/>
            <person name="Lutzoni F."/>
            <person name="Miadlikowska J."/>
            <person name="Eastwood D.C."/>
            <person name="Hamelin R.C."/>
            <person name="Grigoriev I.V."/>
            <person name="U'Ren J.M."/>
        </authorList>
    </citation>
    <scope>NUCLEOTIDE SEQUENCE [LARGE SCALE GENOMIC DNA]</scope>
    <source>
        <strain evidence="1 2">ER1909</strain>
    </source>
</reference>
<proteinExistence type="predicted"/>
<evidence type="ECO:0000313" key="2">
    <source>
        <dbReference type="Proteomes" id="UP001497680"/>
    </source>
</evidence>
<organism evidence="1 2">
    <name type="scientific">Hypoxylon rubiginosum</name>
    <dbReference type="NCBI Taxonomy" id="110542"/>
    <lineage>
        <taxon>Eukaryota</taxon>
        <taxon>Fungi</taxon>
        <taxon>Dikarya</taxon>
        <taxon>Ascomycota</taxon>
        <taxon>Pezizomycotina</taxon>
        <taxon>Sordariomycetes</taxon>
        <taxon>Xylariomycetidae</taxon>
        <taxon>Xylariales</taxon>
        <taxon>Hypoxylaceae</taxon>
        <taxon>Hypoxylon</taxon>
    </lineage>
</organism>
<keyword evidence="2" id="KW-1185">Reference proteome</keyword>
<name>A0ACC0CPH3_9PEZI</name>
<sequence>MDRACGSCLSEAGVEKSLACMFYKHNPEQHSACMHTKFRNISALGQHIRTFHGPEYPLAMSLPSIPKNHQQTPNEKWLWVWYRLFPGHTPPNCPYQHLKEDMGAYVLHQFFGELSRLYMENINVGHLIQSLMQHICSSPKPLSKWQFMDLLRGTVCFSDVEFARLVAQDIASDLEGSDHGSY</sequence>
<dbReference type="EMBL" id="MU394372">
    <property type="protein sequence ID" value="KAI6082366.1"/>
    <property type="molecule type" value="Genomic_DNA"/>
</dbReference>
<evidence type="ECO:0000313" key="1">
    <source>
        <dbReference type="EMBL" id="KAI6082366.1"/>
    </source>
</evidence>
<dbReference type="Proteomes" id="UP001497680">
    <property type="component" value="Unassembled WGS sequence"/>
</dbReference>